<evidence type="ECO:0000256" key="1">
    <source>
        <dbReference type="ARBA" id="ARBA00008366"/>
    </source>
</evidence>
<dbReference type="Pfam" id="PF00881">
    <property type="entry name" value="Nitroreductase"/>
    <property type="match status" value="1"/>
</dbReference>
<evidence type="ECO:0000256" key="4">
    <source>
        <dbReference type="ARBA" id="ARBA00023002"/>
    </source>
</evidence>
<dbReference type="EMBL" id="JAEHNZ010000001">
    <property type="protein sequence ID" value="MBK0395135.1"/>
    <property type="molecule type" value="Genomic_DNA"/>
</dbReference>
<keyword evidence="4 5" id="KW-0560">Oxidoreductase</keyword>
<dbReference type="NCBIfam" id="NF008033">
    <property type="entry name" value="PRK10765.1"/>
    <property type="match status" value="1"/>
</dbReference>
<dbReference type="Proteomes" id="UP000614058">
    <property type="component" value="Unassembled WGS sequence"/>
</dbReference>
<organism evidence="7 8">
    <name type="scientific">Kingella bonacorsii</name>
    <dbReference type="NCBI Taxonomy" id="2796361"/>
    <lineage>
        <taxon>Bacteria</taxon>
        <taxon>Pseudomonadati</taxon>
        <taxon>Pseudomonadota</taxon>
        <taxon>Betaproteobacteria</taxon>
        <taxon>Neisseriales</taxon>
        <taxon>Neisseriaceae</taxon>
        <taxon>Kingella</taxon>
    </lineage>
</organism>
<comment type="caution">
    <text evidence="7">The sequence shown here is derived from an EMBL/GenBank/DDBJ whole genome shotgun (WGS) entry which is preliminary data.</text>
</comment>
<evidence type="ECO:0000259" key="6">
    <source>
        <dbReference type="Pfam" id="PF00881"/>
    </source>
</evidence>
<keyword evidence="5" id="KW-0521">NADP</keyword>
<evidence type="ECO:0000313" key="7">
    <source>
        <dbReference type="EMBL" id="MBK0395135.1"/>
    </source>
</evidence>
<gene>
    <name evidence="7" type="primary">nfsA</name>
    <name evidence="7" type="ORF">JDW22_00700</name>
</gene>
<sequence>MPSPVIQTALAHRSIRKFKPQAIAADTLRSVLSAGQAASSSSFMQIVSIIRVSDPAIRAQIRPICAAGGKGGQSYVETAPEFIVFCADTTRYAHFAPDAQLDWTEVLLIGAVDVGIFAQNVLLAAESIGLGGVFIGSIRNDLARVGALLGCPQGVVPIVGLCLGYPDQEPMKRERLPLDVILSENRFQAASAADLQAYNDNVQAYYRTRDGVAQMDWAQQIRNQFCHEVRPDLLRYLQAQGFAKR</sequence>
<feature type="domain" description="Nitroreductase" evidence="6">
    <location>
        <begin position="11"/>
        <end position="165"/>
    </location>
</feature>
<keyword evidence="2 5" id="KW-0285">Flavoprotein</keyword>
<name>A0ABS1BPA8_9NEIS</name>
<evidence type="ECO:0000313" key="8">
    <source>
        <dbReference type="Proteomes" id="UP000614058"/>
    </source>
</evidence>
<evidence type="ECO:0000256" key="3">
    <source>
        <dbReference type="ARBA" id="ARBA00022643"/>
    </source>
</evidence>
<dbReference type="InterPro" id="IPR016446">
    <property type="entry name" value="Flavin_OxRdtase_Frp"/>
</dbReference>
<protein>
    <submittedName>
        <fullName evidence="7">Oxygen-insensitive NADPH nitroreductase</fullName>
        <ecNumber evidence="7">1.5.1.38</ecNumber>
    </submittedName>
</protein>
<dbReference type="SUPFAM" id="SSF55469">
    <property type="entry name" value="FMN-dependent nitroreductase-like"/>
    <property type="match status" value="1"/>
</dbReference>
<evidence type="ECO:0000256" key="2">
    <source>
        <dbReference type="ARBA" id="ARBA00022630"/>
    </source>
</evidence>
<dbReference type="GO" id="GO:0052873">
    <property type="term" value="F:FMN reductase (NADPH) activity"/>
    <property type="evidence" value="ECO:0007669"/>
    <property type="project" value="UniProtKB-EC"/>
</dbReference>
<accession>A0ABS1BPA8</accession>
<evidence type="ECO:0000256" key="5">
    <source>
        <dbReference type="PIRNR" id="PIRNR005426"/>
    </source>
</evidence>
<keyword evidence="3 5" id="KW-0288">FMN</keyword>
<comment type="similarity">
    <text evidence="1 5">Belongs to the flavin oxidoreductase frp family.</text>
</comment>
<dbReference type="Gene3D" id="3.40.109.10">
    <property type="entry name" value="NADH Oxidase"/>
    <property type="match status" value="1"/>
</dbReference>
<dbReference type="PANTHER" id="PTHR43425">
    <property type="entry name" value="OXYGEN-INSENSITIVE NADPH NITROREDUCTASE"/>
    <property type="match status" value="1"/>
</dbReference>
<reference evidence="7 8" key="1">
    <citation type="journal article" date="2021" name="Pathogens">
        <title>Isolation and Characterization of Kingella bonacorsii sp. nov., A Novel Kingella Species Detected in a Stable Periodontitis Subject.</title>
        <authorList>
            <person name="Antezack A."/>
            <person name="Boxberger M."/>
            <person name="Rolland C."/>
            <person name="Monnet-Corti V."/>
            <person name="La Scola B."/>
        </authorList>
    </citation>
    <scope>NUCLEOTIDE SEQUENCE [LARGE SCALE GENOMIC DNA]</scope>
    <source>
        <strain evidence="7 8">Marseille-Q4569</strain>
    </source>
</reference>
<dbReference type="PIRSF" id="PIRSF005426">
    <property type="entry name" value="Frp"/>
    <property type="match status" value="1"/>
</dbReference>
<dbReference type="EC" id="1.5.1.38" evidence="7"/>
<proteinExistence type="inferred from homology"/>
<dbReference type="RefSeq" id="WP_200520955.1">
    <property type="nucleotide sequence ID" value="NZ_JAEHNZ010000001.1"/>
</dbReference>
<dbReference type="InterPro" id="IPR029479">
    <property type="entry name" value="Nitroreductase"/>
</dbReference>
<keyword evidence="8" id="KW-1185">Reference proteome</keyword>
<dbReference type="PANTHER" id="PTHR43425:SF2">
    <property type="entry name" value="OXYGEN-INSENSITIVE NADPH NITROREDUCTASE"/>
    <property type="match status" value="1"/>
</dbReference>
<dbReference type="InterPro" id="IPR000415">
    <property type="entry name" value="Nitroreductase-like"/>
</dbReference>